<feature type="transmembrane region" description="Helical" evidence="1">
    <location>
        <begin position="20"/>
        <end position="45"/>
    </location>
</feature>
<comment type="caution">
    <text evidence="3">The sequence shown here is derived from an EMBL/GenBank/DDBJ whole genome shotgun (WGS) entry which is preliminary data.</text>
</comment>
<keyword evidence="1" id="KW-1133">Transmembrane helix</keyword>
<feature type="domain" description="TadE-like" evidence="2">
    <location>
        <begin position="16"/>
        <end position="58"/>
    </location>
</feature>
<evidence type="ECO:0000259" key="2">
    <source>
        <dbReference type="Pfam" id="PF07811"/>
    </source>
</evidence>
<evidence type="ECO:0000256" key="1">
    <source>
        <dbReference type="SAM" id="Phobius"/>
    </source>
</evidence>
<keyword evidence="1" id="KW-0812">Transmembrane</keyword>
<dbReference type="InterPro" id="IPR012495">
    <property type="entry name" value="TadE-like_dom"/>
</dbReference>
<evidence type="ECO:0000313" key="4">
    <source>
        <dbReference type="Proteomes" id="UP000295281"/>
    </source>
</evidence>
<dbReference type="Proteomes" id="UP000295281">
    <property type="component" value="Unassembled WGS sequence"/>
</dbReference>
<name>A0A4R6UV14_9ACTN</name>
<keyword evidence="1" id="KW-0472">Membrane</keyword>
<protein>
    <submittedName>
        <fullName evidence="3">TadE-like protein</fullName>
    </submittedName>
</protein>
<dbReference type="RefSeq" id="WP_133742526.1">
    <property type="nucleotide sequence ID" value="NZ_SNYN01000016.1"/>
</dbReference>
<proteinExistence type="predicted"/>
<reference evidence="3 4" key="1">
    <citation type="submission" date="2019-03" db="EMBL/GenBank/DDBJ databases">
        <title>Genomic Encyclopedia of Type Strains, Phase IV (KMG-IV): sequencing the most valuable type-strain genomes for metagenomic binning, comparative biology and taxonomic classification.</title>
        <authorList>
            <person name="Goeker M."/>
        </authorList>
    </citation>
    <scope>NUCLEOTIDE SEQUENCE [LARGE SCALE GENOMIC DNA]</scope>
    <source>
        <strain evidence="3 4">DSM 46770</strain>
    </source>
</reference>
<gene>
    <name evidence="3" type="ORF">EV190_11651</name>
</gene>
<evidence type="ECO:0000313" key="3">
    <source>
        <dbReference type="EMBL" id="TDQ49255.1"/>
    </source>
</evidence>
<dbReference type="EMBL" id="SNYN01000016">
    <property type="protein sequence ID" value="TDQ49255.1"/>
    <property type="molecule type" value="Genomic_DNA"/>
</dbReference>
<dbReference type="Pfam" id="PF07811">
    <property type="entry name" value="TadE"/>
    <property type="match status" value="1"/>
</dbReference>
<organism evidence="3 4">
    <name type="scientific">Actinorugispora endophytica</name>
    <dbReference type="NCBI Taxonomy" id="1605990"/>
    <lineage>
        <taxon>Bacteria</taxon>
        <taxon>Bacillati</taxon>
        <taxon>Actinomycetota</taxon>
        <taxon>Actinomycetes</taxon>
        <taxon>Streptosporangiales</taxon>
        <taxon>Nocardiopsidaceae</taxon>
        <taxon>Actinorugispora</taxon>
    </lineage>
</organism>
<dbReference type="AlphaFoldDB" id="A0A4R6UV14"/>
<keyword evidence="4" id="KW-1185">Reference proteome</keyword>
<dbReference type="OrthoDB" id="3430772at2"/>
<sequence>MIRPPRRPARRRDDRGSQILEFAAYVPLFLLMAVIALEVFFSFVAVEQAENAARIGARVAEQTGPANAVGAVQNALPPWMDDADIRTGYTDDRGVFAEVAISVPVVFDIASLDYTVTRRVDMAL</sequence>
<accession>A0A4R6UV14</accession>